<feature type="transmembrane region" description="Helical" evidence="6">
    <location>
        <begin position="229"/>
        <end position="254"/>
    </location>
</feature>
<dbReference type="Pfam" id="PF01943">
    <property type="entry name" value="Polysacc_synt"/>
    <property type="match status" value="1"/>
</dbReference>
<organism evidence="7 8">
    <name type="scientific">Candidatus Roizmanbacteria bacterium CG_4_10_14_0_8_um_filter_33_9</name>
    <dbReference type="NCBI Taxonomy" id="1974826"/>
    <lineage>
        <taxon>Bacteria</taxon>
        <taxon>Candidatus Roizmaniibacteriota</taxon>
    </lineage>
</organism>
<evidence type="ECO:0000313" key="8">
    <source>
        <dbReference type="Proteomes" id="UP000229401"/>
    </source>
</evidence>
<feature type="transmembrane region" description="Helical" evidence="6">
    <location>
        <begin position="344"/>
        <end position="363"/>
    </location>
</feature>
<name>A0A2M7QHY3_9BACT</name>
<feature type="transmembrane region" description="Helical" evidence="6">
    <location>
        <begin position="305"/>
        <end position="324"/>
    </location>
</feature>
<keyword evidence="3 6" id="KW-0812">Transmembrane</keyword>
<evidence type="ECO:0000256" key="5">
    <source>
        <dbReference type="ARBA" id="ARBA00023136"/>
    </source>
</evidence>
<feature type="transmembrane region" description="Helical" evidence="6">
    <location>
        <begin position="370"/>
        <end position="390"/>
    </location>
</feature>
<dbReference type="PANTHER" id="PTHR30250:SF11">
    <property type="entry name" value="O-ANTIGEN TRANSPORTER-RELATED"/>
    <property type="match status" value="1"/>
</dbReference>
<proteinExistence type="predicted"/>
<evidence type="ECO:0000256" key="3">
    <source>
        <dbReference type="ARBA" id="ARBA00022692"/>
    </source>
</evidence>
<comment type="subcellular location">
    <subcellularLocation>
        <location evidence="1">Cell membrane</location>
        <topology evidence="1">Multi-pass membrane protein</topology>
    </subcellularLocation>
</comment>
<comment type="caution">
    <text evidence="7">The sequence shown here is derived from an EMBL/GenBank/DDBJ whole genome shotgun (WGS) entry which is preliminary data.</text>
</comment>
<feature type="transmembrane region" description="Helical" evidence="6">
    <location>
        <begin position="161"/>
        <end position="179"/>
    </location>
</feature>
<feature type="transmembrane region" description="Helical" evidence="6">
    <location>
        <begin position="48"/>
        <end position="73"/>
    </location>
</feature>
<reference evidence="8" key="1">
    <citation type="submission" date="2017-09" db="EMBL/GenBank/DDBJ databases">
        <title>Depth-based differentiation of microbial function through sediment-hosted aquifers and enrichment of novel symbionts in the deep terrestrial subsurface.</title>
        <authorList>
            <person name="Probst A.J."/>
            <person name="Ladd B."/>
            <person name="Jarett J.K."/>
            <person name="Geller-Mcgrath D.E."/>
            <person name="Sieber C.M.K."/>
            <person name="Emerson J.B."/>
            <person name="Anantharaman K."/>
            <person name="Thomas B.C."/>
            <person name="Malmstrom R."/>
            <person name="Stieglmeier M."/>
            <person name="Klingl A."/>
            <person name="Woyke T."/>
            <person name="Ryan C.M."/>
            <person name="Banfield J.F."/>
        </authorList>
    </citation>
    <scope>NUCLEOTIDE SEQUENCE [LARGE SCALE GENOMIC DNA]</scope>
</reference>
<dbReference type="PANTHER" id="PTHR30250">
    <property type="entry name" value="PST FAMILY PREDICTED COLANIC ACID TRANSPORTER"/>
    <property type="match status" value="1"/>
</dbReference>
<feature type="transmembrane region" description="Helical" evidence="6">
    <location>
        <begin position="94"/>
        <end position="116"/>
    </location>
</feature>
<evidence type="ECO:0000256" key="6">
    <source>
        <dbReference type="SAM" id="Phobius"/>
    </source>
</evidence>
<feature type="transmembrane region" description="Helical" evidence="6">
    <location>
        <begin position="260"/>
        <end position="284"/>
    </location>
</feature>
<feature type="transmembrane region" description="Helical" evidence="6">
    <location>
        <begin position="21"/>
        <end position="42"/>
    </location>
</feature>
<feature type="transmembrane region" description="Helical" evidence="6">
    <location>
        <begin position="396"/>
        <end position="419"/>
    </location>
</feature>
<dbReference type="InterPro" id="IPR050833">
    <property type="entry name" value="Poly_Biosynth_Transport"/>
</dbReference>
<sequence length="425" mass="48952">MRDKLIHFLKRPTSKDVIINTLGNYLGVFFSAFFVYLLVRVLSPAEYGIFSVLFGVAYVLTPVLEFGTTATIYSYLPNLVHTNNPIKYRLIKSIFFYQSFFAIIIVAVLCAVFPTLDLYFFKTNVPTWELWIVAISVLFFIWQNFLINIMLVTKKVVQMNIYSNISNVIKTLIIIALWLSGYLTLGSLFITFGIVGPVIFYFFVYTYNKKHIYPIMNAPVVKDDVRLKYTLTYFIASQFNNFGLRIDLFLLSYYRSKNEVGFYGLAQKIILTIIGTIVSITQVISPSFSAIKAKRDIFPHVKSGIFYMLVPTGLFLLLAVLPDWVFTLFFTEKFIPALVITRKLSYSFVLLPFINLLNLFILYTVKKPGYILVANIILFIIIASGSYVYIPLYGYMAPIISIFVAFIFSAIFLFSVSVYEYRRMK</sequence>
<protein>
    <recommendedName>
        <fullName evidence="9">Polysaccharide biosynthesis protein C-terminal domain-containing protein</fullName>
    </recommendedName>
</protein>
<keyword evidence="4 6" id="KW-1133">Transmembrane helix</keyword>
<feature type="transmembrane region" description="Helical" evidence="6">
    <location>
        <begin position="128"/>
        <end position="149"/>
    </location>
</feature>
<dbReference type="GO" id="GO:0005886">
    <property type="term" value="C:plasma membrane"/>
    <property type="evidence" value="ECO:0007669"/>
    <property type="project" value="UniProtKB-SubCell"/>
</dbReference>
<dbReference type="AlphaFoldDB" id="A0A2M7QHY3"/>
<keyword evidence="2" id="KW-1003">Cell membrane</keyword>
<evidence type="ECO:0000256" key="4">
    <source>
        <dbReference type="ARBA" id="ARBA00022989"/>
    </source>
</evidence>
<keyword evidence="5 6" id="KW-0472">Membrane</keyword>
<evidence type="ECO:0000256" key="2">
    <source>
        <dbReference type="ARBA" id="ARBA00022475"/>
    </source>
</evidence>
<evidence type="ECO:0000313" key="7">
    <source>
        <dbReference type="EMBL" id="PIY71929.1"/>
    </source>
</evidence>
<dbReference type="InterPro" id="IPR002797">
    <property type="entry name" value="Polysacc_synth"/>
</dbReference>
<evidence type="ECO:0000256" key="1">
    <source>
        <dbReference type="ARBA" id="ARBA00004651"/>
    </source>
</evidence>
<dbReference type="EMBL" id="PFLI01000119">
    <property type="protein sequence ID" value="PIY71929.1"/>
    <property type="molecule type" value="Genomic_DNA"/>
</dbReference>
<accession>A0A2M7QHY3</accession>
<dbReference type="Proteomes" id="UP000229401">
    <property type="component" value="Unassembled WGS sequence"/>
</dbReference>
<evidence type="ECO:0008006" key="9">
    <source>
        <dbReference type="Google" id="ProtNLM"/>
    </source>
</evidence>
<feature type="transmembrane region" description="Helical" evidence="6">
    <location>
        <begin position="185"/>
        <end position="208"/>
    </location>
</feature>
<gene>
    <name evidence="7" type="ORF">COY87_03570</name>
</gene>